<evidence type="ECO:0000256" key="1">
    <source>
        <dbReference type="SAM" id="MobiDB-lite"/>
    </source>
</evidence>
<dbReference type="EMBL" id="UGRU01000001">
    <property type="protein sequence ID" value="SUA44942.1"/>
    <property type="molecule type" value="Genomic_DNA"/>
</dbReference>
<keyword evidence="2" id="KW-0472">Membrane</keyword>
<dbReference type="Proteomes" id="UP000255082">
    <property type="component" value="Unassembled WGS sequence"/>
</dbReference>
<name>A0A378WVQ6_9NOCA</name>
<feature type="transmembrane region" description="Helical" evidence="2">
    <location>
        <begin position="101"/>
        <end position="120"/>
    </location>
</feature>
<feature type="transmembrane region" description="Helical" evidence="2">
    <location>
        <begin position="47"/>
        <end position="65"/>
    </location>
</feature>
<sequence>MSALPAALRDVRALLGMNTRAAWLLAAFYLCSEAALAFSSAQHVHHVWPICVALAIAVAATVALLKVRLDPLPAFTTIALVSSMPASTAMTLFNLPVPPVSVAQMWVFGACTVTATFMCVRGRTGAAWAGLLSMIAVATAWTATTGQGPTHGIAISAINLGPLAMSTFFAYTLRPAARTIFQLREESTRQAGSEAAAAAALDERRAQTQRLDRMVRPILQTIAGPAPLDAALRNDCRLVEAHLRDTLRAPMLAAEPVTTAAQSARRRGVDVILVDDHGLDHMNPSAHHHLLSTIATELDRTDAGSAHIRILPPNRPISATIVINDPQTGIRRIELDAAAEPVLPTSAGRTTNDVVLPSQAGRRRLPHP</sequence>
<keyword evidence="2" id="KW-0812">Transmembrane</keyword>
<evidence type="ECO:0000313" key="3">
    <source>
        <dbReference type="EMBL" id="SUA44942.1"/>
    </source>
</evidence>
<keyword evidence="2" id="KW-1133">Transmembrane helix</keyword>
<feature type="transmembrane region" description="Helical" evidence="2">
    <location>
        <begin position="127"/>
        <end position="144"/>
    </location>
</feature>
<proteinExistence type="predicted"/>
<gene>
    <name evidence="3" type="ORF">NCTC13184_03464</name>
</gene>
<protein>
    <recommendedName>
        <fullName evidence="5">Signal transduction histidine kinase</fullName>
    </recommendedName>
</protein>
<accession>A0A378WVQ6</accession>
<feature type="region of interest" description="Disordered" evidence="1">
    <location>
        <begin position="344"/>
        <end position="368"/>
    </location>
</feature>
<organism evidence="3 4">
    <name type="scientific">Nocardia africana</name>
    <dbReference type="NCBI Taxonomy" id="134964"/>
    <lineage>
        <taxon>Bacteria</taxon>
        <taxon>Bacillati</taxon>
        <taxon>Actinomycetota</taxon>
        <taxon>Actinomycetes</taxon>
        <taxon>Mycobacteriales</taxon>
        <taxon>Nocardiaceae</taxon>
        <taxon>Nocardia</taxon>
    </lineage>
</organism>
<dbReference type="AlphaFoldDB" id="A0A378WVQ6"/>
<reference evidence="3 4" key="1">
    <citation type="submission" date="2018-06" db="EMBL/GenBank/DDBJ databases">
        <authorList>
            <consortium name="Pathogen Informatics"/>
            <person name="Doyle S."/>
        </authorList>
    </citation>
    <scope>NUCLEOTIDE SEQUENCE [LARGE SCALE GENOMIC DNA]</scope>
    <source>
        <strain evidence="3 4">NCTC13184</strain>
    </source>
</reference>
<feature type="transmembrane region" description="Helical" evidence="2">
    <location>
        <begin position="150"/>
        <end position="173"/>
    </location>
</feature>
<evidence type="ECO:0000313" key="4">
    <source>
        <dbReference type="Proteomes" id="UP000255082"/>
    </source>
</evidence>
<feature type="transmembrane region" description="Helical" evidence="2">
    <location>
        <begin position="72"/>
        <end position="95"/>
    </location>
</feature>
<evidence type="ECO:0000256" key="2">
    <source>
        <dbReference type="SAM" id="Phobius"/>
    </source>
</evidence>
<evidence type="ECO:0008006" key="5">
    <source>
        <dbReference type="Google" id="ProtNLM"/>
    </source>
</evidence>